<reference evidence="1 2" key="1">
    <citation type="submission" date="2014-04" db="EMBL/GenBank/DDBJ databases">
        <authorList>
            <consortium name="International Citrus Genome Consortium"/>
            <person name="Gmitter F."/>
            <person name="Chen C."/>
            <person name="Farmerie W."/>
            <person name="Harkins T."/>
            <person name="Desany B."/>
            <person name="Mohiuddin M."/>
            <person name="Kodira C."/>
            <person name="Borodovsky M."/>
            <person name="Lomsadze A."/>
            <person name="Burns P."/>
            <person name="Jenkins J."/>
            <person name="Prochnik S."/>
            <person name="Shu S."/>
            <person name="Chapman J."/>
            <person name="Pitluck S."/>
            <person name="Schmutz J."/>
            <person name="Rokhsar D."/>
        </authorList>
    </citation>
    <scope>NUCLEOTIDE SEQUENCE</scope>
</reference>
<evidence type="ECO:0000313" key="2">
    <source>
        <dbReference type="Proteomes" id="UP000027120"/>
    </source>
</evidence>
<protein>
    <submittedName>
        <fullName evidence="1">Uncharacterized protein</fullName>
    </submittedName>
</protein>
<gene>
    <name evidence="1" type="ORF">CISIN_1g035803mg</name>
</gene>
<accession>A0A067D5S2</accession>
<dbReference type="AlphaFoldDB" id="A0A067D5S2"/>
<dbReference type="EMBL" id="KK792753">
    <property type="protein sequence ID" value="KDO36880.1"/>
    <property type="molecule type" value="Genomic_DNA"/>
</dbReference>
<organism evidence="1 2">
    <name type="scientific">Citrus sinensis</name>
    <name type="common">Sweet orange</name>
    <name type="synonym">Citrus aurantium var. sinensis</name>
    <dbReference type="NCBI Taxonomy" id="2711"/>
    <lineage>
        <taxon>Eukaryota</taxon>
        <taxon>Viridiplantae</taxon>
        <taxon>Streptophyta</taxon>
        <taxon>Embryophyta</taxon>
        <taxon>Tracheophyta</taxon>
        <taxon>Spermatophyta</taxon>
        <taxon>Magnoliopsida</taxon>
        <taxon>eudicotyledons</taxon>
        <taxon>Gunneridae</taxon>
        <taxon>Pentapetalae</taxon>
        <taxon>rosids</taxon>
        <taxon>malvids</taxon>
        <taxon>Sapindales</taxon>
        <taxon>Rutaceae</taxon>
        <taxon>Aurantioideae</taxon>
        <taxon>Citrus</taxon>
    </lineage>
</organism>
<name>A0A067D5S2_CITSI</name>
<dbReference type="Proteomes" id="UP000027120">
    <property type="component" value="Unassembled WGS sequence"/>
</dbReference>
<dbReference type="STRING" id="2711.A0A067D5S2"/>
<evidence type="ECO:0000313" key="1">
    <source>
        <dbReference type="EMBL" id="KDO36880.1"/>
    </source>
</evidence>
<sequence>MATTFMKCTGDWCLNQFCSHEACESLCKFYFSFKVLSEDGIVAGIFAGSHARSHVVGVLALIFGSFVG</sequence>
<keyword evidence="2" id="KW-1185">Reference proteome</keyword>
<proteinExistence type="predicted"/>